<comment type="caution">
    <text evidence="1">The sequence shown here is derived from an EMBL/GenBank/DDBJ whole genome shotgun (WGS) entry which is preliminary data.</text>
</comment>
<accession>A0A0F8XY05</accession>
<protein>
    <submittedName>
        <fullName evidence="1">Uncharacterized protein</fullName>
    </submittedName>
</protein>
<organism evidence="1">
    <name type="scientific">marine sediment metagenome</name>
    <dbReference type="NCBI Taxonomy" id="412755"/>
    <lineage>
        <taxon>unclassified sequences</taxon>
        <taxon>metagenomes</taxon>
        <taxon>ecological metagenomes</taxon>
    </lineage>
</organism>
<gene>
    <name evidence="1" type="ORF">LCGC14_2966660</name>
</gene>
<dbReference type="EMBL" id="LAZR01060201">
    <property type="protein sequence ID" value="KKK66180.1"/>
    <property type="molecule type" value="Genomic_DNA"/>
</dbReference>
<name>A0A0F8XY05_9ZZZZ</name>
<reference evidence="1" key="1">
    <citation type="journal article" date="2015" name="Nature">
        <title>Complex archaea that bridge the gap between prokaryotes and eukaryotes.</title>
        <authorList>
            <person name="Spang A."/>
            <person name="Saw J.H."/>
            <person name="Jorgensen S.L."/>
            <person name="Zaremba-Niedzwiedzka K."/>
            <person name="Martijn J."/>
            <person name="Lind A.E."/>
            <person name="van Eijk R."/>
            <person name="Schleper C."/>
            <person name="Guy L."/>
            <person name="Ettema T.J."/>
        </authorList>
    </citation>
    <scope>NUCLEOTIDE SEQUENCE</scope>
</reference>
<dbReference type="AlphaFoldDB" id="A0A0F8XY05"/>
<evidence type="ECO:0000313" key="1">
    <source>
        <dbReference type="EMBL" id="KKK66180.1"/>
    </source>
</evidence>
<sequence>MEFLTGKDYPHLCKGCQSIVDQTVEAVLIGPDTDDNEAPLMLAYDLGLLCGGHNCICDCCGDEYDILCPAHGGTAVEKTAFNIAWCDKYGHPVPPGLAGRCPECQREIKEPAAVS</sequence>
<proteinExistence type="predicted"/>